<sequence>MDWDWDGDWEAAPSGRSNHPSSSCRPSHFTSRHHFLVSSPPIRLGNRTDSRTTLNGGHQSEYVSLQVLPSCIPLHKDVTYLPASNAGPN</sequence>
<accession>A0AAD9YUW5</accession>
<reference evidence="2" key="1">
    <citation type="submission" date="2023-02" db="EMBL/GenBank/DDBJ databases">
        <title>Colletotrichum kahawae CIFC_Que2 genome sequencing and assembly.</title>
        <authorList>
            <person name="Baroncelli R."/>
        </authorList>
    </citation>
    <scope>NUCLEOTIDE SEQUENCE</scope>
    <source>
        <strain evidence="2">CIFC_Que2</strain>
    </source>
</reference>
<gene>
    <name evidence="2" type="ORF">CKAH01_11850</name>
</gene>
<name>A0AAD9YUW5_COLKA</name>
<dbReference type="Proteomes" id="UP001281614">
    <property type="component" value="Unassembled WGS sequence"/>
</dbReference>
<feature type="region of interest" description="Disordered" evidence="1">
    <location>
        <begin position="1"/>
        <end position="27"/>
    </location>
</feature>
<keyword evidence="3" id="KW-1185">Reference proteome</keyword>
<proteinExistence type="predicted"/>
<comment type="caution">
    <text evidence="2">The sequence shown here is derived from an EMBL/GenBank/DDBJ whole genome shotgun (WGS) entry which is preliminary data.</text>
</comment>
<dbReference type="AlphaFoldDB" id="A0AAD9YUW5"/>
<protein>
    <submittedName>
        <fullName evidence="2">Uncharacterized protein</fullName>
    </submittedName>
</protein>
<evidence type="ECO:0000313" key="2">
    <source>
        <dbReference type="EMBL" id="KAK2777986.1"/>
    </source>
</evidence>
<evidence type="ECO:0000313" key="3">
    <source>
        <dbReference type="Proteomes" id="UP001281614"/>
    </source>
</evidence>
<evidence type="ECO:0000256" key="1">
    <source>
        <dbReference type="SAM" id="MobiDB-lite"/>
    </source>
</evidence>
<dbReference type="EMBL" id="VYYT01000014">
    <property type="protein sequence ID" value="KAK2777986.1"/>
    <property type="molecule type" value="Genomic_DNA"/>
</dbReference>
<feature type="compositionally biased region" description="Polar residues" evidence="1">
    <location>
        <begin position="15"/>
        <end position="27"/>
    </location>
</feature>
<organism evidence="2 3">
    <name type="scientific">Colletotrichum kahawae</name>
    <name type="common">Coffee berry disease fungus</name>
    <dbReference type="NCBI Taxonomy" id="34407"/>
    <lineage>
        <taxon>Eukaryota</taxon>
        <taxon>Fungi</taxon>
        <taxon>Dikarya</taxon>
        <taxon>Ascomycota</taxon>
        <taxon>Pezizomycotina</taxon>
        <taxon>Sordariomycetes</taxon>
        <taxon>Hypocreomycetidae</taxon>
        <taxon>Glomerellales</taxon>
        <taxon>Glomerellaceae</taxon>
        <taxon>Colletotrichum</taxon>
        <taxon>Colletotrichum gloeosporioides species complex</taxon>
    </lineage>
</organism>